<dbReference type="Proteomes" id="UP000001449">
    <property type="component" value="Chromosome 9"/>
</dbReference>
<dbReference type="AlphaFoldDB" id="B8C8M6"/>
<evidence type="ECO:0008006" key="4">
    <source>
        <dbReference type="Google" id="ProtNLM"/>
    </source>
</evidence>
<proteinExistence type="predicted"/>
<reference evidence="2 3" key="1">
    <citation type="journal article" date="2004" name="Science">
        <title>The genome of the diatom Thalassiosira pseudonana: ecology, evolution, and metabolism.</title>
        <authorList>
            <person name="Armbrust E.V."/>
            <person name="Berges J.A."/>
            <person name="Bowler C."/>
            <person name="Green B.R."/>
            <person name="Martinez D."/>
            <person name="Putnam N.H."/>
            <person name="Zhou S."/>
            <person name="Allen A.E."/>
            <person name="Apt K.E."/>
            <person name="Bechner M."/>
            <person name="Brzezinski M.A."/>
            <person name="Chaal B.K."/>
            <person name="Chiovitti A."/>
            <person name="Davis A.K."/>
            <person name="Demarest M.S."/>
            <person name="Detter J.C."/>
            <person name="Glavina T."/>
            <person name="Goodstein D."/>
            <person name="Hadi M.Z."/>
            <person name="Hellsten U."/>
            <person name="Hildebrand M."/>
            <person name="Jenkins B.D."/>
            <person name="Jurka J."/>
            <person name="Kapitonov V.V."/>
            <person name="Kroger N."/>
            <person name="Lau W.W."/>
            <person name="Lane T.W."/>
            <person name="Larimer F.W."/>
            <person name="Lippmeier J.C."/>
            <person name="Lucas S."/>
            <person name="Medina M."/>
            <person name="Montsant A."/>
            <person name="Obornik M."/>
            <person name="Parker M.S."/>
            <person name="Palenik B."/>
            <person name="Pazour G.J."/>
            <person name="Richardson P.M."/>
            <person name="Rynearson T.A."/>
            <person name="Saito M.A."/>
            <person name="Schwartz D.C."/>
            <person name="Thamatrakoln K."/>
            <person name="Valentin K."/>
            <person name="Vardi A."/>
            <person name="Wilkerson F.P."/>
            <person name="Rokhsar D.S."/>
        </authorList>
    </citation>
    <scope>NUCLEOTIDE SEQUENCE [LARGE SCALE GENOMIC DNA]</scope>
    <source>
        <strain evidence="2 3">CCMP1335</strain>
    </source>
</reference>
<dbReference type="Gene3D" id="1.10.30.10">
    <property type="entry name" value="High mobility group box domain"/>
    <property type="match status" value="1"/>
</dbReference>
<protein>
    <recommendedName>
        <fullName evidence="4">HMG box domain-containing protein</fullName>
    </recommendedName>
</protein>
<evidence type="ECO:0000313" key="3">
    <source>
        <dbReference type="Proteomes" id="UP000001449"/>
    </source>
</evidence>
<feature type="compositionally biased region" description="Basic residues" evidence="1">
    <location>
        <begin position="8"/>
        <end position="21"/>
    </location>
</feature>
<dbReference type="PaxDb" id="35128-Thaps8183"/>
<gene>
    <name evidence="2" type="ORF">THAPSDRAFT_8183</name>
</gene>
<dbReference type="RefSeq" id="XP_002292340.1">
    <property type="nucleotide sequence ID" value="XM_002292304.1"/>
</dbReference>
<evidence type="ECO:0000313" key="2">
    <source>
        <dbReference type="EMBL" id="EED90315.1"/>
    </source>
</evidence>
<name>B8C8M6_THAPS</name>
<dbReference type="GeneID" id="7448705"/>
<feature type="region of interest" description="Disordered" evidence="1">
    <location>
        <begin position="1"/>
        <end position="31"/>
    </location>
</feature>
<dbReference type="HOGENOM" id="CLU_781894_0_0_1"/>
<evidence type="ECO:0000256" key="1">
    <source>
        <dbReference type="SAM" id="MobiDB-lite"/>
    </source>
</evidence>
<sequence length="368" mass="42347">MSTEAKPNSKKKIPKNKKKAPASRTIRDEDGNVVPRPWNQYTIFFRLEAIYIRQIENGVVDDDVKAELDLAPNYYDPIEHPRRPDKYRDLVLPPCWYSSAQRLNSEKERKHKRKDGRIGLKELNSMISARWKTADDCTKAYVNELARYEASKYKELVDSLSLLMSNKKAFDIDSDSNDEESEEVEGGDGGERLSPYVYVFHGIGGDGFARIIQPTPMIPRAGRNLELKPTTDRHYREYSYEWQEINHHEASASQNYQGHPSESNRRYYYAYGENTRSMQSSSMNTCESEYLFQHDRHPFQFRNGRSSPNQYWFHDQPPMAMAMAMASLVAVPSWSEGDANCLMNALFDPEPEANSNSNADDGQRPASI</sequence>
<dbReference type="InParanoid" id="B8C8M6"/>
<reference evidence="2 3" key="2">
    <citation type="journal article" date="2008" name="Nature">
        <title>The Phaeodactylum genome reveals the evolutionary history of diatom genomes.</title>
        <authorList>
            <person name="Bowler C."/>
            <person name="Allen A.E."/>
            <person name="Badger J.H."/>
            <person name="Grimwood J."/>
            <person name="Jabbari K."/>
            <person name="Kuo A."/>
            <person name="Maheswari U."/>
            <person name="Martens C."/>
            <person name="Maumus F."/>
            <person name="Otillar R.P."/>
            <person name="Rayko E."/>
            <person name="Salamov A."/>
            <person name="Vandepoele K."/>
            <person name="Beszteri B."/>
            <person name="Gruber A."/>
            <person name="Heijde M."/>
            <person name="Katinka M."/>
            <person name="Mock T."/>
            <person name="Valentin K."/>
            <person name="Verret F."/>
            <person name="Berges J.A."/>
            <person name="Brownlee C."/>
            <person name="Cadoret J.P."/>
            <person name="Chiovitti A."/>
            <person name="Choi C.J."/>
            <person name="Coesel S."/>
            <person name="De Martino A."/>
            <person name="Detter J.C."/>
            <person name="Durkin C."/>
            <person name="Falciatore A."/>
            <person name="Fournet J."/>
            <person name="Haruta M."/>
            <person name="Huysman M.J."/>
            <person name="Jenkins B.D."/>
            <person name="Jiroutova K."/>
            <person name="Jorgensen R.E."/>
            <person name="Joubert Y."/>
            <person name="Kaplan A."/>
            <person name="Kroger N."/>
            <person name="Kroth P.G."/>
            <person name="La Roche J."/>
            <person name="Lindquist E."/>
            <person name="Lommer M."/>
            <person name="Martin-Jezequel V."/>
            <person name="Lopez P.J."/>
            <person name="Lucas S."/>
            <person name="Mangogna M."/>
            <person name="McGinnis K."/>
            <person name="Medlin L.K."/>
            <person name="Montsant A."/>
            <person name="Oudot-Le Secq M.P."/>
            <person name="Napoli C."/>
            <person name="Obornik M."/>
            <person name="Parker M.S."/>
            <person name="Petit J.L."/>
            <person name="Porcel B.M."/>
            <person name="Poulsen N."/>
            <person name="Robison M."/>
            <person name="Rychlewski L."/>
            <person name="Rynearson T.A."/>
            <person name="Schmutz J."/>
            <person name="Shapiro H."/>
            <person name="Siaut M."/>
            <person name="Stanley M."/>
            <person name="Sussman M.R."/>
            <person name="Taylor A.R."/>
            <person name="Vardi A."/>
            <person name="von Dassow P."/>
            <person name="Vyverman W."/>
            <person name="Willis A."/>
            <person name="Wyrwicz L.S."/>
            <person name="Rokhsar D.S."/>
            <person name="Weissenbach J."/>
            <person name="Armbrust E.V."/>
            <person name="Green B.R."/>
            <person name="Van de Peer Y."/>
            <person name="Grigoriev I.V."/>
        </authorList>
    </citation>
    <scope>NUCLEOTIDE SEQUENCE [LARGE SCALE GENOMIC DNA]</scope>
    <source>
        <strain evidence="2 3">CCMP1335</strain>
    </source>
</reference>
<keyword evidence="3" id="KW-1185">Reference proteome</keyword>
<dbReference type="InterPro" id="IPR036910">
    <property type="entry name" value="HMG_box_dom_sf"/>
</dbReference>
<dbReference type="KEGG" id="tps:THAPSDRAFT_8183"/>
<accession>B8C8M6</accession>
<organism evidence="2 3">
    <name type="scientific">Thalassiosira pseudonana</name>
    <name type="common">Marine diatom</name>
    <name type="synonym">Cyclotella nana</name>
    <dbReference type="NCBI Taxonomy" id="35128"/>
    <lineage>
        <taxon>Eukaryota</taxon>
        <taxon>Sar</taxon>
        <taxon>Stramenopiles</taxon>
        <taxon>Ochrophyta</taxon>
        <taxon>Bacillariophyta</taxon>
        <taxon>Coscinodiscophyceae</taxon>
        <taxon>Thalassiosirophycidae</taxon>
        <taxon>Thalassiosirales</taxon>
        <taxon>Thalassiosiraceae</taxon>
        <taxon>Thalassiosira</taxon>
    </lineage>
</organism>
<dbReference type="EMBL" id="CM000645">
    <property type="protein sequence ID" value="EED90315.1"/>
    <property type="molecule type" value="Genomic_DNA"/>
</dbReference>